<dbReference type="AlphaFoldDB" id="A0A822XW10"/>
<dbReference type="EMBL" id="DUZY01000001">
    <property type="protein sequence ID" value="DAD22965.1"/>
    <property type="molecule type" value="Genomic_DNA"/>
</dbReference>
<sequence length="44" mass="5072">MLLIVRAEHEKQIKRKVAKDGNTLSTTLLLWSLVTQIPKDINKK</sequence>
<evidence type="ECO:0000313" key="2">
    <source>
        <dbReference type="Proteomes" id="UP000607653"/>
    </source>
</evidence>
<name>A0A822XW10_NELNU</name>
<keyword evidence="2" id="KW-1185">Reference proteome</keyword>
<proteinExistence type="predicted"/>
<gene>
    <name evidence="1" type="ORF">HUJ06_024428</name>
</gene>
<organism evidence="1 2">
    <name type="scientific">Nelumbo nucifera</name>
    <name type="common">Sacred lotus</name>
    <dbReference type="NCBI Taxonomy" id="4432"/>
    <lineage>
        <taxon>Eukaryota</taxon>
        <taxon>Viridiplantae</taxon>
        <taxon>Streptophyta</taxon>
        <taxon>Embryophyta</taxon>
        <taxon>Tracheophyta</taxon>
        <taxon>Spermatophyta</taxon>
        <taxon>Magnoliopsida</taxon>
        <taxon>Proteales</taxon>
        <taxon>Nelumbonaceae</taxon>
        <taxon>Nelumbo</taxon>
    </lineage>
</organism>
<reference evidence="1 2" key="1">
    <citation type="journal article" date="2020" name="Mol. Biol. Evol.">
        <title>Distinct Expression and Methylation Patterns for Genes with Different Fates following a Single Whole-Genome Duplication in Flowering Plants.</title>
        <authorList>
            <person name="Shi T."/>
            <person name="Rahmani R.S."/>
            <person name="Gugger P.F."/>
            <person name="Wang M."/>
            <person name="Li H."/>
            <person name="Zhang Y."/>
            <person name="Li Z."/>
            <person name="Wang Q."/>
            <person name="Van de Peer Y."/>
            <person name="Marchal K."/>
            <person name="Chen J."/>
        </authorList>
    </citation>
    <scope>NUCLEOTIDE SEQUENCE [LARGE SCALE GENOMIC DNA]</scope>
    <source>
        <tissue evidence="1">Leaf</tissue>
    </source>
</reference>
<accession>A0A822XW10</accession>
<protein>
    <submittedName>
        <fullName evidence="1">Uncharacterized protein</fullName>
    </submittedName>
</protein>
<evidence type="ECO:0000313" key="1">
    <source>
        <dbReference type="EMBL" id="DAD22965.1"/>
    </source>
</evidence>
<comment type="caution">
    <text evidence="1">The sequence shown here is derived from an EMBL/GenBank/DDBJ whole genome shotgun (WGS) entry which is preliminary data.</text>
</comment>
<dbReference type="Proteomes" id="UP000607653">
    <property type="component" value="Unassembled WGS sequence"/>
</dbReference>